<accession>A0ABS2LQH9</accession>
<evidence type="ECO:0000256" key="1">
    <source>
        <dbReference type="SAM" id="MobiDB-lite"/>
    </source>
</evidence>
<gene>
    <name evidence="3" type="ORF">JOD64_001096</name>
</gene>
<name>A0ABS2LQH9_9ACTN</name>
<dbReference type="RefSeq" id="WP_204941214.1">
    <property type="nucleotide sequence ID" value="NZ_JAFBBP010000001.1"/>
</dbReference>
<protein>
    <submittedName>
        <fullName evidence="3">Uncharacterized protein</fullName>
    </submittedName>
</protein>
<dbReference type="EMBL" id="JAFBBP010000001">
    <property type="protein sequence ID" value="MBM7489874.1"/>
    <property type="molecule type" value="Genomic_DNA"/>
</dbReference>
<reference evidence="3 4" key="1">
    <citation type="submission" date="2021-01" db="EMBL/GenBank/DDBJ databases">
        <title>Sequencing the genomes of 1000 actinobacteria strains.</title>
        <authorList>
            <person name="Klenk H.-P."/>
        </authorList>
    </citation>
    <scope>NUCLEOTIDE SEQUENCE [LARGE SCALE GENOMIC DNA]</scope>
    <source>
        <strain evidence="3 4">DSM 100204</strain>
    </source>
</reference>
<dbReference type="Proteomes" id="UP000764837">
    <property type="component" value="Unassembled WGS sequence"/>
</dbReference>
<sequence length="182" mass="19046">MTSPRPKATSAGYARAIGLSGGLIGILAILLVVSVAGGDGQSILSSIQSSSSATPAPGPTPESRAQVDRACIAQTKGEEAVAFFQRDIPADGWGDPVRGTASTASEPYVLWLFDADCTPHKALDVPPRTSRTFRAQVGQVWYYAEASAGQPEEGCACRVFSPANSGAEQKFSDTGRLTYHLN</sequence>
<comment type="caution">
    <text evidence="3">The sequence shown here is derived from an EMBL/GenBank/DDBJ whole genome shotgun (WGS) entry which is preliminary data.</text>
</comment>
<keyword evidence="4" id="KW-1185">Reference proteome</keyword>
<keyword evidence="2" id="KW-1133">Transmembrane helix</keyword>
<evidence type="ECO:0000256" key="2">
    <source>
        <dbReference type="SAM" id="Phobius"/>
    </source>
</evidence>
<proteinExistence type="predicted"/>
<keyword evidence="2" id="KW-0472">Membrane</keyword>
<feature type="transmembrane region" description="Helical" evidence="2">
    <location>
        <begin position="12"/>
        <end position="36"/>
    </location>
</feature>
<organism evidence="3 4">
    <name type="scientific">Micromonospora luteifusca</name>
    <dbReference type="NCBI Taxonomy" id="709860"/>
    <lineage>
        <taxon>Bacteria</taxon>
        <taxon>Bacillati</taxon>
        <taxon>Actinomycetota</taxon>
        <taxon>Actinomycetes</taxon>
        <taxon>Micromonosporales</taxon>
        <taxon>Micromonosporaceae</taxon>
        <taxon>Micromonospora</taxon>
    </lineage>
</organism>
<feature type="compositionally biased region" description="Low complexity" evidence="1">
    <location>
        <begin position="46"/>
        <end position="55"/>
    </location>
</feature>
<evidence type="ECO:0000313" key="3">
    <source>
        <dbReference type="EMBL" id="MBM7489874.1"/>
    </source>
</evidence>
<keyword evidence="2" id="KW-0812">Transmembrane</keyword>
<feature type="region of interest" description="Disordered" evidence="1">
    <location>
        <begin position="46"/>
        <end position="66"/>
    </location>
</feature>
<evidence type="ECO:0000313" key="4">
    <source>
        <dbReference type="Proteomes" id="UP000764837"/>
    </source>
</evidence>